<gene>
    <name evidence="2" type="ORF">COLO4_32294</name>
</gene>
<dbReference type="EMBL" id="AWUE01021096">
    <property type="protein sequence ID" value="OMO63606.1"/>
    <property type="molecule type" value="Genomic_DNA"/>
</dbReference>
<accession>A0A1R3H024</accession>
<reference evidence="3" key="1">
    <citation type="submission" date="2013-09" db="EMBL/GenBank/DDBJ databases">
        <title>Corchorus olitorius genome sequencing.</title>
        <authorList>
            <person name="Alam M."/>
            <person name="Haque M.S."/>
            <person name="Islam M.S."/>
            <person name="Emdad E.M."/>
            <person name="Islam M.M."/>
            <person name="Ahmed B."/>
            <person name="Halim A."/>
            <person name="Hossen Q.M.M."/>
            <person name="Hossain M.Z."/>
            <person name="Ahmed R."/>
            <person name="Khan M.M."/>
            <person name="Islam R."/>
            <person name="Rashid M.M."/>
            <person name="Khan S.A."/>
            <person name="Rahman M.S."/>
            <person name="Alam M."/>
            <person name="Yahiya A.S."/>
            <person name="Khan M.S."/>
            <person name="Azam M.S."/>
            <person name="Haque T."/>
            <person name="Lashkar M.Z.H."/>
            <person name="Akhand A.I."/>
            <person name="Morshed G."/>
            <person name="Roy S."/>
            <person name="Uddin K.S."/>
            <person name="Rabeya T."/>
            <person name="Hossain A.S."/>
            <person name="Chowdhury A."/>
            <person name="Snigdha A.R."/>
            <person name="Mortoza M.S."/>
            <person name="Matin S.A."/>
            <person name="Hoque S.M.E."/>
            <person name="Islam M.K."/>
            <person name="Roy D.K."/>
            <person name="Haider R."/>
            <person name="Moosa M.M."/>
            <person name="Elias S.M."/>
            <person name="Hasan A.M."/>
            <person name="Jahan S."/>
            <person name="Shafiuddin M."/>
            <person name="Mahmood N."/>
            <person name="Shommy N.S."/>
        </authorList>
    </citation>
    <scope>NUCLEOTIDE SEQUENCE [LARGE SCALE GENOMIC DNA]</scope>
    <source>
        <strain evidence="3">cv. O-4</strain>
    </source>
</reference>
<evidence type="ECO:0000256" key="1">
    <source>
        <dbReference type="SAM" id="Coils"/>
    </source>
</evidence>
<sequence>MKNISKDQQSIKEGQIQVREKFKAIEEECEQLRAETSKIIRQSANTQIRLSLMFNILKAREQGDFAKAAHLTQLLRQIVAGEINGGQNQG</sequence>
<keyword evidence="1" id="KW-0175">Coiled coil</keyword>
<protein>
    <submittedName>
        <fullName evidence="2">Uncharacterized protein</fullName>
    </submittedName>
</protein>
<proteinExistence type="predicted"/>
<dbReference type="PANTHER" id="PTHR48248">
    <property type="entry name" value="UVR DOMAIN-CONTAINING PROTEIN"/>
    <property type="match status" value="1"/>
</dbReference>
<evidence type="ECO:0000313" key="3">
    <source>
        <dbReference type="Proteomes" id="UP000187203"/>
    </source>
</evidence>
<name>A0A1R3H024_9ROSI</name>
<comment type="caution">
    <text evidence="2">The sequence shown here is derived from an EMBL/GenBank/DDBJ whole genome shotgun (WGS) entry which is preliminary data.</text>
</comment>
<evidence type="ECO:0000313" key="2">
    <source>
        <dbReference type="EMBL" id="OMO63606.1"/>
    </source>
</evidence>
<organism evidence="2 3">
    <name type="scientific">Corchorus olitorius</name>
    <dbReference type="NCBI Taxonomy" id="93759"/>
    <lineage>
        <taxon>Eukaryota</taxon>
        <taxon>Viridiplantae</taxon>
        <taxon>Streptophyta</taxon>
        <taxon>Embryophyta</taxon>
        <taxon>Tracheophyta</taxon>
        <taxon>Spermatophyta</taxon>
        <taxon>Magnoliopsida</taxon>
        <taxon>eudicotyledons</taxon>
        <taxon>Gunneridae</taxon>
        <taxon>Pentapetalae</taxon>
        <taxon>rosids</taxon>
        <taxon>malvids</taxon>
        <taxon>Malvales</taxon>
        <taxon>Malvaceae</taxon>
        <taxon>Grewioideae</taxon>
        <taxon>Apeibeae</taxon>
        <taxon>Corchorus</taxon>
    </lineage>
</organism>
<dbReference type="OrthoDB" id="993548at2759"/>
<keyword evidence="3" id="KW-1185">Reference proteome</keyword>
<dbReference type="PANTHER" id="PTHR48248:SF2">
    <property type="match status" value="1"/>
</dbReference>
<dbReference type="AlphaFoldDB" id="A0A1R3H024"/>
<feature type="coiled-coil region" evidence="1">
    <location>
        <begin position="15"/>
        <end position="42"/>
    </location>
</feature>
<dbReference type="Proteomes" id="UP000187203">
    <property type="component" value="Unassembled WGS sequence"/>
</dbReference>